<evidence type="ECO:0000256" key="3">
    <source>
        <dbReference type="ARBA" id="ARBA00043265"/>
    </source>
</evidence>
<dbReference type="InterPro" id="IPR007110">
    <property type="entry name" value="Ig-like_dom"/>
</dbReference>
<dbReference type="Pfam" id="PF07686">
    <property type="entry name" value="V-set"/>
    <property type="match status" value="1"/>
</dbReference>
<dbReference type="PROSITE" id="PS50835">
    <property type="entry name" value="IG_LIKE"/>
    <property type="match status" value="1"/>
</dbReference>
<sequence>MCNWFSKNLKLQSMGEISSYEVMCDVQLVQQKSETAKYGGNIKLWCMTSGYTFTGYPLAWLKHVPGKEILYIGKIDPGSSSTWYAPSFRGGKFTITVDARSTGYLQINNVNSEDSAVYYCAREAHCEY</sequence>
<dbReference type="InterPro" id="IPR036179">
    <property type="entry name" value="Ig-like_dom_sf"/>
</dbReference>
<dbReference type="InterPro" id="IPR013783">
    <property type="entry name" value="Ig-like_fold"/>
</dbReference>
<dbReference type="SUPFAM" id="SSF48726">
    <property type="entry name" value="Immunoglobulin"/>
    <property type="match status" value="1"/>
</dbReference>
<evidence type="ECO:0000259" key="4">
    <source>
        <dbReference type="PROSITE" id="PS50835"/>
    </source>
</evidence>
<name>A0A6I8R4R2_XENTR</name>
<evidence type="ECO:0000313" key="5">
    <source>
        <dbReference type="Ensembl" id="ENSXETP00000080712"/>
    </source>
</evidence>
<dbReference type="GO" id="GO:0005576">
    <property type="term" value="C:extracellular region"/>
    <property type="evidence" value="ECO:0007669"/>
    <property type="project" value="UniProtKB-ARBA"/>
</dbReference>
<reference evidence="5" key="2">
    <citation type="submission" date="2020-05" db="UniProtKB">
        <authorList>
            <consortium name="Ensembl"/>
        </authorList>
    </citation>
    <scope>IDENTIFICATION</scope>
</reference>
<dbReference type="GeneTree" id="ENSGT01150000286938"/>
<evidence type="ECO:0000256" key="1">
    <source>
        <dbReference type="ARBA" id="ARBA00022859"/>
    </source>
</evidence>
<accession>A0A6I8R4R2</accession>
<keyword evidence="1" id="KW-0391">Immunity</keyword>
<proteinExistence type="predicted"/>
<dbReference type="InterPro" id="IPR050199">
    <property type="entry name" value="IgHV"/>
</dbReference>
<keyword evidence="3" id="KW-1280">Immunoglobulin</keyword>
<dbReference type="GO" id="GO:0019814">
    <property type="term" value="C:immunoglobulin complex"/>
    <property type="evidence" value="ECO:0007669"/>
    <property type="project" value="UniProtKB-KW"/>
</dbReference>
<dbReference type="GO" id="GO:0002250">
    <property type="term" value="P:adaptive immune response"/>
    <property type="evidence" value="ECO:0007669"/>
    <property type="project" value="UniProtKB-KW"/>
</dbReference>
<dbReference type="InterPro" id="IPR013106">
    <property type="entry name" value="Ig_V-set"/>
</dbReference>
<protein>
    <recommendedName>
        <fullName evidence="4">Ig-like domain-containing protein</fullName>
    </recommendedName>
</protein>
<organism evidence="5">
    <name type="scientific">Xenopus tropicalis</name>
    <name type="common">Western clawed frog</name>
    <name type="synonym">Silurana tropicalis</name>
    <dbReference type="NCBI Taxonomy" id="8364"/>
    <lineage>
        <taxon>Eukaryota</taxon>
        <taxon>Metazoa</taxon>
        <taxon>Chordata</taxon>
        <taxon>Craniata</taxon>
        <taxon>Vertebrata</taxon>
        <taxon>Euteleostomi</taxon>
        <taxon>Amphibia</taxon>
        <taxon>Batrachia</taxon>
        <taxon>Anura</taxon>
        <taxon>Pipoidea</taxon>
        <taxon>Pipidae</taxon>
        <taxon>Xenopodinae</taxon>
        <taxon>Xenopus</taxon>
        <taxon>Silurana</taxon>
    </lineage>
</organism>
<keyword evidence="2" id="KW-1064">Adaptive immunity</keyword>
<dbReference type="SMART" id="SM00406">
    <property type="entry name" value="IGv"/>
    <property type="match status" value="1"/>
</dbReference>
<dbReference type="Ensembl" id="ENSXETT00000090821">
    <property type="protein sequence ID" value="ENSXETP00000080712"/>
    <property type="gene ID" value="ENSXETG00000048010"/>
</dbReference>
<dbReference type="PANTHER" id="PTHR23266">
    <property type="entry name" value="IMMUNOGLOBULIN HEAVY CHAIN"/>
    <property type="match status" value="1"/>
</dbReference>
<dbReference type="AlphaFoldDB" id="A0A6I8R4R2"/>
<evidence type="ECO:0000256" key="2">
    <source>
        <dbReference type="ARBA" id="ARBA00023130"/>
    </source>
</evidence>
<dbReference type="Gene3D" id="2.60.40.10">
    <property type="entry name" value="Immunoglobulins"/>
    <property type="match status" value="1"/>
</dbReference>
<reference evidence="5" key="1">
    <citation type="journal article" date="2010" name="Science">
        <title>The genome of the Western clawed frog Xenopus tropicalis.</title>
        <authorList>
            <person name="Hellsten U."/>
            <person name="Harland R.M."/>
            <person name="Gilchrist M.J."/>
            <person name="Hendrix D."/>
            <person name="Jurka J."/>
            <person name="Kapitonov V."/>
            <person name="Ovcharenko I."/>
            <person name="Putnam N.H."/>
            <person name="Shu S."/>
            <person name="Taher L."/>
            <person name="Blitz I.L."/>
            <person name="Blumberg B."/>
            <person name="Dichmann D.S."/>
            <person name="Dubchak I."/>
            <person name="Amaya E."/>
            <person name="Detter J.C."/>
            <person name="Fletcher R."/>
            <person name="Gerhard D.S."/>
            <person name="Goodstein D."/>
            <person name="Graves T."/>
            <person name="Grigoriev I.V."/>
            <person name="Grimwood J."/>
            <person name="Kawashima T."/>
            <person name="Lindquist E."/>
            <person name="Lucas S.M."/>
            <person name="Mead P.E."/>
            <person name="Mitros T."/>
            <person name="Ogino H."/>
            <person name="Ohta Y."/>
            <person name="Poliakov A.V."/>
            <person name="Pollet N."/>
            <person name="Robert J."/>
            <person name="Salamov A."/>
            <person name="Sater A.K."/>
            <person name="Schmutz J."/>
            <person name="Terry A."/>
            <person name="Vize P.D."/>
            <person name="Warren W.C."/>
            <person name="Wells D."/>
            <person name="Wills A."/>
            <person name="Wilson R.K."/>
            <person name="Zimmerman L.B."/>
            <person name="Zorn A.M."/>
            <person name="Grainger R."/>
            <person name="Grammer T."/>
            <person name="Khokha M.K."/>
            <person name="Richardson P.M."/>
            <person name="Rokhsar D.S."/>
        </authorList>
    </citation>
    <scope>NUCLEOTIDE SEQUENCE [LARGE SCALE GENOMIC DNA]</scope>
    <source>
        <strain evidence="5">Nigerian</strain>
    </source>
</reference>
<feature type="domain" description="Ig-like" evidence="4">
    <location>
        <begin position="24"/>
        <end position="128"/>
    </location>
</feature>